<reference evidence="5" key="2">
    <citation type="submission" date="2021-04" db="EMBL/GenBank/DDBJ databases">
        <authorList>
            <person name="Gilroy R."/>
        </authorList>
    </citation>
    <scope>NUCLEOTIDE SEQUENCE</scope>
    <source>
        <strain evidence="5">CHK188-16595</strain>
    </source>
</reference>
<dbReference type="Pfam" id="PF03816">
    <property type="entry name" value="LytR_cpsA_psr"/>
    <property type="match status" value="1"/>
</dbReference>
<dbReference type="AlphaFoldDB" id="A0A9D2MJ25"/>
<feature type="compositionally biased region" description="Basic and acidic residues" evidence="2">
    <location>
        <begin position="91"/>
        <end position="108"/>
    </location>
</feature>
<keyword evidence="3" id="KW-1133">Transmembrane helix</keyword>
<dbReference type="InterPro" id="IPR004474">
    <property type="entry name" value="LytR_CpsA_psr"/>
</dbReference>
<evidence type="ECO:0000259" key="4">
    <source>
        <dbReference type="Pfam" id="PF03816"/>
    </source>
</evidence>
<dbReference type="InterPro" id="IPR050922">
    <property type="entry name" value="LytR/CpsA/Psr_CW_biosynth"/>
</dbReference>
<gene>
    <name evidence="5" type="ORF">IAA37_05710</name>
</gene>
<comment type="caution">
    <text evidence="5">The sequence shown here is derived from an EMBL/GenBank/DDBJ whole genome shotgun (WGS) entry which is preliminary data.</text>
</comment>
<dbReference type="NCBIfam" id="TIGR00350">
    <property type="entry name" value="lytR_cpsA_psr"/>
    <property type="match status" value="1"/>
</dbReference>
<protein>
    <submittedName>
        <fullName evidence="5">LCP family protein</fullName>
    </submittedName>
</protein>
<organism evidence="5 6">
    <name type="scientific">Candidatus Eubacterium faecale</name>
    <dbReference type="NCBI Taxonomy" id="2838568"/>
    <lineage>
        <taxon>Bacteria</taxon>
        <taxon>Bacillati</taxon>
        <taxon>Bacillota</taxon>
        <taxon>Clostridia</taxon>
        <taxon>Eubacteriales</taxon>
        <taxon>Eubacteriaceae</taxon>
        <taxon>Eubacterium</taxon>
    </lineage>
</organism>
<evidence type="ECO:0000313" key="5">
    <source>
        <dbReference type="EMBL" id="HJB75154.1"/>
    </source>
</evidence>
<evidence type="ECO:0000256" key="3">
    <source>
        <dbReference type="SAM" id="Phobius"/>
    </source>
</evidence>
<feature type="region of interest" description="Disordered" evidence="2">
    <location>
        <begin position="1"/>
        <end position="125"/>
    </location>
</feature>
<dbReference type="PANTHER" id="PTHR33392:SF6">
    <property type="entry name" value="POLYISOPRENYL-TEICHOIC ACID--PEPTIDOGLYCAN TEICHOIC ACID TRANSFERASE TAGU"/>
    <property type="match status" value="1"/>
</dbReference>
<proteinExistence type="inferred from homology"/>
<feature type="compositionally biased region" description="Basic and acidic residues" evidence="2">
    <location>
        <begin position="72"/>
        <end position="81"/>
    </location>
</feature>
<comment type="similarity">
    <text evidence="1">Belongs to the LytR/CpsA/Psr (LCP) family.</text>
</comment>
<feature type="transmembrane region" description="Helical" evidence="3">
    <location>
        <begin position="130"/>
        <end position="149"/>
    </location>
</feature>
<dbReference type="Gene3D" id="3.40.630.190">
    <property type="entry name" value="LCP protein"/>
    <property type="match status" value="1"/>
</dbReference>
<evidence type="ECO:0000313" key="6">
    <source>
        <dbReference type="Proteomes" id="UP000823877"/>
    </source>
</evidence>
<accession>A0A9D2MJ25</accession>
<feature type="domain" description="Cell envelope-related transcriptional attenuator" evidence="4">
    <location>
        <begin position="198"/>
        <end position="346"/>
    </location>
</feature>
<feature type="compositionally biased region" description="Basic and acidic residues" evidence="2">
    <location>
        <begin position="1"/>
        <end position="15"/>
    </location>
</feature>
<evidence type="ECO:0000256" key="1">
    <source>
        <dbReference type="ARBA" id="ARBA00006068"/>
    </source>
</evidence>
<evidence type="ECO:0000256" key="2">
    <source>
        <dbReference type="SAM" id="MobiDB-lite"/>
    </source>
</evidence>
<keyword evidence="3" id="KW-0472">Membrane</keyword>
<dbReference type="PANTHER" id="PTHR33392">
    <property type="entry name" value="POLYISOPRENYL-TEICHOIC ACID--PEPTIDOGLYCAN TEICHOIC ACID TRANSFERASE TAGU"/>
    <property type="match status" value="1"/>
</dbReference>
<dbReference type="EMBL" id="DWXN01000010">
    <property type="protein sequence ID" value="HJB75154.1"/>
    <property type="molecule type" value="Genomic_DNA"/>
</dbReference>
<feature type="compositionally biased region" description="Basic and acidic residues" evidence="2">
    <location>
        <begin position="50"/>
        <end position="62"/>
    </location>
</feature>
<sequence length="441" mass="49341">MAPRNFNDDRDRSVPPEEDYYGKVPVDLNFNSRESRNSFEDEAGINPAEEYNKYYREQEQRRTQSGTGEIPIQRKTEDKYSYRNAPQRQTYSRDDLRYSPDRPTRANEKTAAPKTGKSKGRKKKNPVPKVLTGILAVVLVIVIAATAMVESVLGKVNYDDKEENQYVSASELRSSAKVTNILLLGVDARSDDEDEASRADSMMLISFDREHGCIKMTSFLRDSWVYIPVADKKQRLNAACTYGGYSGVVDTIEYNFGVDIDGYVVADFEMFKVMVDSIGGVEVTVTEEEAKEVTNHPGRYGNVELDSGTYTLTGEQALAYCRIRKIDTDWKRTERQRTVIEAIIKGVVSSGPVGAYRAASNVAPYIETDLSKGEIRGLVLDALMCVGGGFQQNSCPFDGTWEYATHGGASVIDLNEEENKSKLIDYIYNADKSEESESESQ</sequence>
<dbReference type="Proteomes" id="UP000823877">
    <property type="component" value="Unassembled WGS sequence"/>
</dbReference>
<feature type="compositionally biased region" description="Basic residues" evidence="2">
    <location>
        <begin position="116"/>
        <end position="125"/>
    </location>
</feature>
<reference evidence="5" key="1">
    <citation type="journal article" date="2021" name="PeerJ">
        <title>Extensive microbial diversity within the chicken gut microbiome revealed by metagenomics and culture.</title>
        <authorList>
            <person name="Gilroy R."/>
            <person name="Ravi A."/>
            <person name="Getino M."/>
            <person name="Pursley I."/>
            <person name="Horton D.L."/>
            <person name="Alikhan N.F."/>
            <person name="Baker D."/>
            <person name="Gharbi K."/>
            <person name="Hall N."/>
            <person name="Watson M."/>
            <person name="Adriaenssens E.M."/>
            <person name="Foster-Nyarko E."/>
            <person name="Jarju S."/>
            <person name="Secka A."/>
            <person name="Antonio M."/>
            <person name="Oren A."/>
            <person name="Chaudhuri R.R."/>
            <person name="La Ragione R."/>
            <person name="Hildebrand F."/>
            <person name="Pallen M.J."/>
        </authorList>
    </citation>
    <scope>NUCLEOTIDE SEQUENCE</scope>
    <source>
        <strain evidence="5">CHK188-16595</strain>
    </source>
</reference>
<keyword evidence="3" id="KW-0812">Transmembrane</keyword>
<name>A0A9D2MJ25_9FIRM</name>